<protein>
    <recommendedName>
        <fullName evidence="2">Secreted protein</fullName>
    </recommendedName>
</protein>
<dbReference type="RefSeq" id="WP_369745776.1">
    <property type="nucleotide sequence ID" value="NZ_CP165735.1"/>
</dbReference>
<dbReference type="EMBL" id="CP165735">
    <property type="protein sequence ID" value="XDV71918.1"/>
    <property type="molecule type" value="Genomic_DNA"/>
</dbReference>
<sequence length="160" mass="15940">MGKIGVALTLAGTAALLPGCYPEAAACPAIGHIAGVSLSVAASYADQVGTLRLKACQDGTCTEKDLDLHPGAVAVDQGCTPDGVCSATSSPDGTLLGSIELPTLSESPLEATVSGTSPSGTALPTRTLTFTPRGDYPYGEQCGRVISAAVSLDEDGLSQT</sequence>
<reference evidence="1" key="1">
    <citation type="submission" date="2024-07" db="EMBL/GenBank/DDBJ databases">
        <authorList>
            <person name="Li J."/>
            <person name="Wei H."/>
            <person name="Ma J."/>
        </authorList>
    </citation>
    <scope>NUCLEOTIDE SEQUENCE</scope>
    <source>
        <strain evidence="1">AMU7</strain>
    </source>
</reference>
<evidence type="ECO:0000313" key="1">
    <source>
        <dbReference type="EMBL" id="XDV71918.1"/>
    </source>
</evidence>
<proteinExistence type="predicted"/>
<accession>A0AB39YRZ3</accession>
<gene>
    <name evidence="1" type="ORF">ABQM86_01630</name>
</gene>
<evidence type="ECO:0008006" key="2">
    <source>
        <dbReference type="Google" id="ProtNLM"/>
    </source>
</evidence>
<name>A0AB39YRZ3_9MICC</name>
<organism evidence="1">
    <name type="scientific">Paenarthrobacter sp. AMU7</name>
    <dbReference type="NCBI Taxonomy" id="3162492"/>
    <lineage>
        <taxon>Bacteria</taxon>
        <taxon>Bacillati</taxon>
        <taxon>Actinomycetota</taxon>
        <taxon>Actinomycetes</taxon>
        <taxon>Micrococcales</taxon>
        <taxon>Micrococcaceae</taxon>
        <taxon>Paenarthrobacter</taxon>
    </lineage>
</organism>
<dbReference type="AlphaFoldDB" id="A0AB39YRZ3"/>